<evidence type="ECO:0000313" key="1">
    <source>
        <dbReference type="EMBL" id="CAB3979397.1"/>
    </source>
</evidence>
<gene>
    <name evidence="1" type="ORF">PACLA_8A034700</name>
</gene>
<reference evidence="1" key="1">
    <citation type="submission" date="2020-04" db="EMBL/GenBank/DDBJ databases">
        <authorList>
            <person name="Alioto T."/>
            <person name="Alioto T."/>
            <person name="Gomez Garrido J."/>
        </authorList>
    </citation>
    <scope>NUCLEOTIDE SEQUENCE</scope>
    <source>
        <strain evidence="1">A484AB</strain>
    </source>
</reference>
<dbReference type="InterPro" id="IPR036872">
    <property type="entry name" value="CH_dom_sf"/>
</dbReference>
<dbReference type="SUPFAM" id="SSF47576">
    <property type="entry name" value="Calponin-homology domain, CH-domain"/>
    <property type="match status" value="1"/>
</dbReference>
<sequence>MESLRTRINGFTAWINLRLAPSGVFMHNVLEDILKGKNMKILLESMTGKPLKKLQSFDGLTQQQKITRVEWMLRELKENNIILPEVKIDTQMFTMRSSTQVFELLWCLVCHDIWYVWEKSFTLQQTGGRELFAEPFSWVPSSSTSDTANVPYERLVFRDTKQSVSETVEQYITRLRQKARTCEFGETCEEQIRDQVIIGCISHNLRPKLLQKGGDLNLTQLRDMARAMENAEKQAGDIEGRKGVNRVWKKAGRQQERLA</sequence>
<evidence type="ECO:0000313" key="2">
    <source>
        <dbReference type="Proteomes" id="UP001152795"/>
    </source>
</evidence>
<keyword evidence="2" id="KW-1185">Reference proteome</keyword>
<name>A0A7D9D8I5_PARCT</name>
<dbReference type="PANTHER" id="PTHR33198">
    <property type="entry name" value="ANK_REP_REGION DOMAIN-CONTAINING PROTEIN-RELATED"/>
    <property type="match status" value="1"/>
</dbReference>
<dbReference type="Proteomes" id="UP001152795">
    <property type="component" value="Unassembled WGS sequence"/>
</dbReference>
<dbReference type="EMBL" id="CACRXK020000193">
    <property type="protein sequence ID" value="CAB3979397.1"/>
    <property type="molecule type" value="Genomic_DNA"/>
</dbReference>
<proteinExistence type="predicted"/>
<dbReference type="Gene3D" id="1.10.418.10">
    <property type="entry name" value="Calponin-like domain"/>
    <property type="match status" value="1"/>
</dbReference>
<dbReference type="OrthoDB" id="5987525at2759"/>
<dbReference type="AlphaFoldDB" id="A0A7D9D8I5"/>
<comment type="caution">
    <text evidence="1">The sequence shown here is derived from an EMBL/GenBank/DDBJ whole genome shotgun (WGS) entry which is preliminary data.</text>
</comment>
<organism evidence="1 2">
    <name type="scientific">Paramuricea clavata</name>
    <name type="common">Red gorgonian</name>
    <name type="synonym">Violescent sea-whip</name>
    <dbReference type="NCBI Taxonomy" id="317549"/>
    <lineage>
        <taxon>Eukaryota</taxon>
        <taxon>Metazoa</taxon>
        <taxon>Cnidaria</taxon>
        <taxon>Anthozoa</taxon>
        <taxon>Octocorallia</taxon>
        <taxon>Malacalcyonacea</taxon>
        <taxon>Plexauridae</taxon>
        <taxon>Paramuricea</taxon>
    </lineage>
</organism>
<protein>
    <submittedName>
        <fullName evidence="1">Uncharacterized protein</fullName>
    </submittedName>
</protein>
<dbReference type="PANTHER" id="PTHR33198:SF20">
    <property type="entry name" value="RETROTRANSPOSON GAG DOMAIN-CONTAINING PROTEIN"/>
    <property type="match status" value="1"/>
</dbReference>
<accession>A0A7D9D8I5</accession>